<dbReference type="EMBL" id="JPWB01000004">
    <property type="protein sequence ID" value="RCK22077.1"/>
    <property type="molecule type" value="Genomic_DNA"/>
</dbReference>
<dbReference type="PANTHER" id="PTHR11328">
    <property type="entry name" value="MAJOR FACILITATOR SUPERFAMILY DOMAIN-CONTAINING PROTEIN"/>
    <property type="match status" value="1"/>
</dbReference>
<dbReference type="Pfam" id="PF13347">
    <property type="entry name" value="MFS_2"/>
    <property type="match status" value="1"/>
</dbReference>
<keyword evidence="2" id="KW-1133">Transmembrane helix</keyword>
<dbReference type="GO" id="GO:0005886">
    <property type="term" value="C:plasma membrane"/>
    <property type="evidence" value="ECO:0007669"/>
    <property type="project" value="TreeGrafter"/>
</dbReference>
<dbReference type="GO" id="GO:0008643">
    <property type="term" value="P:carbohydrate transport"/>
    <property type="evidence" value="ECO:0007669"/>
    <property type="project" value="InterPro"/>
</dbReference>
<evidence type="ECO:0000313" key="4">
    <source>
        <dbReference type="Proteomes" id="UP000253061"/>
    </source>
</evidence>
<evidence type="ECO:0000256" key="1">
    <source>
        <dbReference type="ARBA" id="ARBA00009617"/>
    </source>
</evidence>
<feature type="transmembrane region" description="Helical" evidence="2">
    <location>
        <begin position="322"/>
        <end position="341"/>
    </location>
</feature>
<dbReference type="Proteomes" id="UP000253061">
    <property type="component" value="Unassembled WGS sequence"/>
</dbReference>
<feature type="transmembrane region" description="Helical" evidence="2">
    <location>
        <begin position="12"/>
        <end position="32"/>
    </location>
</feature>
<gene>
    <name evidence="3" type="ORF">TH6_10380</name>
</gene>
<dbReference type="PANTHER" id="PTHR11328:SF28">
    <property type="entry name" value="MAJOR FACILITATOR SUPERFAMILY DOMAIN-CONTAINING PROTEIN 12"/>
    <property type="match status" value="1"/>
</dbReference>
<keyword evidence="2" id="KW-0472">Membrane</keyword>
<evidence type="ECO:0000313" key="3">
    <source>
        <dbReference type="EMBL" id="RCK22077.1"/>
    </source>
</evidence>
<proteinExistence type="inferred from homology"/>
<evidence type="ECO:0000256" key="2">
    <source>
        <dbReference type="SAM" id="Phobius"/>
    </source>
</evidence>
<dbReference type="GO" id="GO:0015293">
    <property type="term" value="F:symporter activity"/>
    <property type="evidence" value="ECO:0007669"/>
    <property type="project" value="InterPro"/>
</dbReference>
<comment type="caution">
    <text evidence="3">The sequence shown here is derived from an EMBL/GenBank/DDBJ whole genome shotgun (WGS) entry which is preliminary data.</text>
</comment>
<sequence>MRPSEYPTRTSVFYALPAMAAAVPTIPAYVLLPSYYGDDLGLGLAVTGIVLLLVRVIDMLTDPVVGWLSDKTGNRKLWTGLGAVIAGIGLWYLFSPPAQPSALYLLIWASVLFLGWTMFQVPYLAWGADLSGDYKKRTSLTALREGAGLIGIVLAGAIPVLINAPDRAAEIQTLAIVTLTLGAVFVALLIWQVPDPVAQHKRTKSSAAGMGSGNLLVTLRLGIRSLRDNRLFMRLLAAWMINGLAAGLPAVCFPLFVRYYLELGQDSENILILLYFAAAIIAIPLWVFMAGRIGKHRVWCLAMVMAIIAFVFVPLLDAGDFGAFAVICLVTGAALGADLALPPAIQADVDDWDRYRFGVRRTALLFALWNMTNKLAMALAAGIALPILGAFGLTEGGDEKTGALVVLVLIYAVIPIVLKAGAIGMMWRFPLDSTHQVAIRRRLSRRTV</sequence>
<dbReference type="Gene3D" id="1.20.1250.20">
    <property type="entry name" value="MFS general substrate transporter like domains"/>
    <property type="match status" value="2"/>
</dbReference>
<dbReference type="InterPro" id="IPR039672">
    <property type="entry name" value="MFS_2"/>
</dbReference>
<comment type="similarity">
    <text evidence="1">Belongs to the sodium:galactoside symporter (TC 2.A.2) family.</text>
</comment>
<feature type="transmembrane region" description="Helical" evidence="2">
    <location>
        <begin position="146"/>
        <end position="162"/>
    </location>
</feature>
<feature type="transmembrane region" description="Helical" evidence="2">
    <location>
        <begin position="235"/>
        <end position="257"/>
    </location>
</feature>
<feature type="transmembrane region" description="Helical" evidence="2">
    <location>
        <begin position="174"/>
        <end position="193"/>
    </location>
</feature>
<feature type="transmembrane region" description="Helical" evidence="2">
    <location>
        <begin position="77"/>
        <end position="95"/>
    </location>
</feature>
<name>A0A367VA63_9PROT</name>
<dbReference type="AlphaFoldDB" id="A0A367VA63"/>
<dbReference type="SUPFAM" id="SSF103473">
    <property type="entry name" value="MFS general substrate transporter"/>
    <property type="match status" value="1"/>
</dbReference>
<feature type="transmembrane region" description="Helical" evidence="2">
    <location>
        <begin position="362"/>
        <end position="389"/>
    </location>
</feature>
<feature type="transmembrane region" description="Helical" evidence="2">
    <location>
        <begin position="39"/>
        <end position="57"/>
    </location>
</feature>
<feature type="transmembrane region" description="Helical" evidence="2">
    <location>
        <begin position="401"/>
        <end position="418"/>
    </location>
</feature>
<keyword evidence="2" id="KW-0812">Transmembrane</keyword>
<dbReference type="RefSeq" id="WP_062953885.1">
    <property type="nucleotide sequence ID" value="NZ_JPWB01000004.1"/>
</dbReference>
<reference evidence="3 4" key="1">
    <citation type="submission" date="2014-07" db="EMBL/GenBank/DDBJ databases">
        <title>Draft genome sequence of Thalassospira profundimaris R8-17.</title>
        <authorList>
            <person name="Lai Q."/>
            <person name="Shao Z."/>
        </authorList>
    </citation>
    <scope>NUCLEOTIDE SEQUENCE [LARGE SCALE GENOMIC DNA]</scope>
    <source>
        <strain evidence="3 4">R8-17</strain>
    </source>
</reference>
<protein>
    <submittedName>
        <fullName evidence="3">MFS transporter</fullName>
    </submittedName>
</protein>
<feature type="transmembrane region" description="Helical" evidence="2">
    <location>
        <begin position="298"/>
        <end position="316"/>
    </location>
</feature>
<feature type="transmembrane region" description="Helical" evidence="2">
    <location>
        <begin position="269"/>
        <end position="291"/>
    </location>
</feature>
<feature type="transmembrane region" description="Helical" evidence="2">
    <location>
        <begin position="102"/>
        <end position="126"/>
    </location>
</feature>
<accession>A0A367VA63</accession>
<organism evidence="3 4">
    <name type="scientific">Thalassospira profundimaris</name>
    <dbReference type="NCBI Taxonomy" id="502049"/>
    <lineage>
        <taxon>Bacteria</taxon>
        <taxon>Pseudomonadati</taxon>
        <taxon>Pseudomonadota</taxon>
        <taxon>Alphaproteobacteria</taxon>
        <taxon>Rhodospirillales</taxon>
        <taxon>Thalassospiraceae</taxon>
        <taxon>Thalassospira</taxon>
    </lineage>
</organism>
<dbReference type="InterPro" id="IPR036259">
    <property type="entry name" value="MFS_trans_sf"/>
</dbReference>